<organism evidence="1 2">
    <name type="scientific">Acinetobacter amyesii</name>
    <dbReference type="NCBI Taxonomy" id="2942470"/>
    <lineage>
        <taxon>Bacteria</taxon>
        <taxon>Pseudomonadati</taxon>
        <taxon>Pseudomonadota</taxon>
        <taxon>Gammaproteobacteria</taxon>
        <taxon>Moraxellales</taxon>
        <taxon>Moraxellaceae</taxon>
        <taxon>Acinetobacter</taxon>
    </lineage>
</organism>
<evidence type="ECO:0000313" key="1">
    <source>
        <dbReference type="EMBL" id="OOV80908.1"/>
    </source>
</evidence>
<keyword evidence="2" id="KW-1185">Reference proteome</keyword>
<evidence type="ECO:0008006" key="3">
    <source>
        <dbReference type="Google" id="ProtNLM"/>
    </source>
</evidence>
<dbReference type="EMBL" id="MVKX01000008">
    <property type="protein sequence ID" value="OOV80908.1"/>
    <property type="molecule type" value="Genomic_DNA"/>
</dbReference>
<accession>A0A1T1GTJ2</accession>
<dbReference type="Proteomes" id="UP000191160">
    <property type="component" value="Unassembled WGS sequence"/>
</dbReference>
<evidence type="ECO:0000313" key="2">
    <source>
        <dbReference type="Proteomes" id="UP000191160"/>
    </source>
</evidence>
<name>A0A1T1GTJ2_9GAMM</name>
<dbReference type="AlphaFoldDB" id="A0A1T1GTJ2"/>
<gene>
    <name evidence="1" type="ORF">B1202_12955</name>
</gene>
<sequence>MPDSTLFSRFASVIKTHSIEELTQSDLLLLKTLGTIQSFYAPFEAINHDAKVVIVGICPGQQQWRNALIAAKDGLEQQLSEGNILKLAKNSGAFSGPIRKNLTQLLDHIGLHNQLGIQTSAELFSTHQDMVQMCSVLQQCILINGKNYAGSTPAMLKNELLKKHIDDYFIPMVQQLPNAIYIPLGKGVDEVLNYVSSLGYLNDQQILAGLPHPSGANAERIKYFLGEKPRDQLSRQTNSEQIDSAKSQILLKLSKLL</sequence>
<comment type="caution">
    <text evidence="1">The sequence shown here is derived from an EMBL/GenBank/DDBJ whole genome shotgun (WGS) entry which is preliminary data.</text>
</comment>
<proteinExistence type="predicted"/>
<reference evidence="1 2" key="1">
    <citation type="submission" date="2017-02" db="EMBL/GenBank/DDBJ databases">
        <title>Acinetobacter sp. ANC 4945, whole genome shotgun sequencing project.</title>
        <authorList>
            <person name="Radolfova-Krizova L."/>
            <person name="Al Atrouni A."/>
            <person name="Nemec A."/>
        </authorList>
    </citation>
    <scope>NUCLEOTIDE SEQUENCE [LARGE SCALE GENOMIC DNA]</scope>
    <source>
        <strain evidence="1 2">ANC 4945</strain>
    </source>
</reference>
<dbReference type="RefSeq" id="WP_078191024.1">
    <property type="nucleotide sequence ID" value="NZ_JAMCOZ010000013.1"/>
</dbReference>
<protein>
    <recommendedName>
        <fullName evidence="3">Uracil-DNA glycosylase-like domain-containing protein</fullName>
    </recommendedName>
</protein>